<evidence type="ECO:0000313" key="3">
    <source>
        <dbReference type="Proteomes" id="UP000073492"/>
    </source>
</evidence>
<dbReference type="EMBL" id="LFZO01000027">
    <property type="protein sequence ID" value="KXT16947.1"/>
    <property type="molecule type" value="Genomic_DNA"/>
</dbReference>
<comment type="caution">
    <text evidence="2">The sequence shown here is derived from an EMBL/GenBank/DDBJ whole genome shotgun (WGS) entry which is preliminary data.</text>
</comment>
<dbReference type="EMBL" id="LFZO01000027">
    <property type="protein sequence ID" value="KXT16946.1"/>
    <property type="molecule type" value="Genomic_DNA"/>
</dbReference>
<evidence type="ECO:0000256" key="1">
    <source>
        <dbReference type="SAM" id="MobiDB-lite"/>
    </source>
</evidence>
<protein>
    <submittedName>
        <fullName evidence="2">Uncharacterized protein</fullName>
    </submittedName>
</protein>
<sequence>MKGNNCHNHRRRATQGMLHLIDTAPESASGSRQQQDAMIQQHLREHVYYKRSMDGPGQVVLRTEKDCKQHFMELVSECKLTRLKREKETAFDFLLRIRSSGLPKEVLWKYDYDLTTFDPASLPGPPPKSGDSNSRRADHHSSDQDDDVPIGFEDKDFVVPTASPIENDALLILPPVTTTQHALWTLLQDIDATSHLADHAEWKYRDDTTSHASLQLLIKQFSLVHRTRSGAISPYTAETLRTSLRGRFRVRKLSKRRQTFFDLYKLGSKAFAPTYVAQLKKSYETVIEKTDRPRYGSLPTYSTSAEVLAELNGDKVESIRLNEDNGDEGNSHSGQRIDHTSRSSSPTKASWHSAQSMCPNSASSEPNASLRKSTVTGNSKSVPVTPPRRSTPSPLATPAALISRPVISNLAGWESDLSNLSKRINTAVSSLFTNLSLPISQISPYLPSSALSLRSILTVCFGNEFQSACATLRDNDTFSAFNITQFLIAALLHERLLKERLDWQRVLCIKLGWSKIEDVQRLFTMLRDPLQNAIAREKLLPRRFAEAILKSVNDDHDRVVLLGFTKGLADQLISDLTPYIETLVQLASSLNQEEMHTNETWHQQFGENIATIITSAADLKLKLSSSEIEHCFFWPTAGGQFNVSTHKAINASGNSVAFTVMPGLRLTEGESTAILPAHVVCCSAPEGEET</sequence>
<feature type="compositionally biased region" description="Polar residues" evidence="1">
    <location>
        <begin position="342"/>
        <end position="380"/>
    </location>
</feature>
<evidence type="ECO:0000313" key="2">
    <source>
        <dbReference type="EMBL" id="KXT16948.1"/>
    </source>
</evidence>
<accession>A0A139IQ77</accession>
<dbReference type="EMBL" id="LFZO01000027">
    <property type="protein sequence ID" value="KXT16948.1"/>
    <property type="molecule type" value="Genomic_DNA"/>
</dbReference>
<organism evidence="2 3">
    <name type="scientific">Pseudocercospora musae</name>
    <dbReference type="NCBI Taxonomy" id="113226"/>
    <lineage>
        <taxon>Eukaryota</taxon>
        <taxon>Fungi</taxon>
        <taxon>Dikarya</taxon>
        <taxon>Ascomycota</taxon>
        <taxon>Pezizomycotina</taxon>
        <taxon>Dothideomycetes</taxon>
        <taxon>Dothideomycetidae</taxon>
        <taxon>Mycosphaerellales</taxon>
        <taxon>Mycosphaerellaceae</taxon>
        <taxon>Pseudocercospora</taxon>
    </lineage>
</organism>
<dbReference type="AlphaFoldDB" id="A0A139IQ77"/>
<name>A0A139IQ77_9PEZI</name>
<reference evidence="2 3" key="1">
    <citation type="submission" date="2015-07" db="EMBL/GenBank/DDBJ databases">
        <title>Comparative genomics of the Sigatoka disease complex on banana suggests a link between parallel evolutionary changes in Pseudocercospora fijiensis and Pseudocercospora eumusae and increased virulence on the banana host.</title>
        <authorList>
            <person name="Chang T.-C."/>
            <person name="Salvucci A."/>
            <person name="Crous P.W."/>
            <person name="Stergiopoulos I."/>
        </authorList>
    </citation>
    <scope>NUCLEOTIDE SEQUENCE [LARGE SCALE GENOMIC DNA]</scope>
    <source>
        <strain evidence="2 3">CBS 116634</strain>
    </source>
</reference>
<keyword evidence="3" id="KW-1185">Reference proteome</keyword>
<gene>
    <name evidence="2" type="ORF">AC579_7424</name>
</gene>
<feature type="compositionally biased region" description="Low complexity" evidence="1">
    <location>
        <begin position="381"/>
        <end position="394"/>
    </location>
</feature>
<feature type="compositionally biased region" description="Basic and acidic residues" evidence="1">
    <location>
        <begin position="133"/>
        <end position="143"/>
    </location>
</feature>
<dbReference type="Proteomes" id="UP000073492">
    <property type="component" value="Unassembled WGS sequence"/>
</dbReference>
<feature type="region of interest" description="Disordered" evidence="1">
    <location>
        <begin position="321"/>
        <end position="397"/>
    </location>
</feature>
<proteinExistence type="predicted"/>
<feature type="region of interest" description="Disordered" evidence="1">
    <location>
        <begin position="119"/>
        <end position="149"/>
    </location>
</feature>